<comment type="caution">
    <text evidence="1">The sequence shown here is derived from an EMBL/GenBank/DDBJ whole genome shotgun (WGS) entry which is preliminary data.</text>
</comment>
<sequence length="267" mass="30308">MVAASMGSFLSAKAVANDDITWGVNSAPPFHIYDGEYKDAGVCDALVSAFQQELPQTTHNIRKMPSKRITMIMKRSKNLCFPCVIKNSSYNDTFLYSDTTHKYAPHGVITNQDTAQYITAKYGYPVRFEELAKDTDLRFGQPDERRYGKLQPFIDDYLLNSSNFSFISGQKSHVSVLAMILNDRIDYTVDYEMIKTYYQRTHDDGAKLSFIPIAEYDGQVIEGAVGCTRNEWGKRTIETLNSAISSVQSNSEFQRALDRWLGPNRPR</sequence>
<protein>
    <recommendedName>
        <fullName evidence="3">ABC transporter substrate-binding protein</fullName>
    </recommendedName>
</protein>
<proteinExistence type="predicted"/>
<dbReference type="Proteomes" id="UP000288361">
    <property type="component" value="Unassembled WGS sequence"/>
</dbReference>
<dbReference type="AlphaFoldDB" id="A0A432YXX9"/>
<dbReference type="SUPFAM" id="SSF53850">
    <property type="entry name" value="Periplasmic binding protein-like II"/>
    <property type="match status" value="1"/>
</dbReference>
<dbReference type="EMBL" id="PIQA01000001">
    <property type="protein sequence ID" value="RUO68178.1"/>
    <property type="molecule type" value="Genomic_DNA"/>
</dbReference>
<gene>
    <name evidence="1" type="ORF">CWI73_01515</name>
</gene>
<organism evidence="1 2">
    <name type="scientific">Idiomarina piscisalsi</name>
    <dbReference type="NCBI Taxonomy" id="1096243"/>
    <lineage>
        <taxon>Bacteria</taxon>
        <taxon>Pseudomonadati</taxon>
        <taxon>Pseudomonadota</taxon>
        <taxon>Gammaproteobacteria</taxon>
        <taxon>Alteromonadales</taxon>
        <taxon>Idiomarinaceae</taxon>
        <taxon>Idiomarina</taxon>
    </lineage>
</organism>
<evidence type="ECO:0008006" key="3">
    <source>
        <dbReference type="Google" id="ProtNLM"/>
    </source>
</evidence>
<evidence type="ECO:0000313" key="2">
    <source>
        <dbReference type="Proteomes" id="UP000288361"/>
    </source>
</evidence>
<accession>A0A432YXX9</accession>
<name>A0A432YXX9_9GAMM</name>
<reference evidence="1 2" key="1">
    <citation type="journal article" date="2011" name="Front. Microbiol.">
        <title>Genomic signatures of strain selection and enhancement in Bacillus atrophaeus var. globigii, a historical biowarfare simulant.</title>
        <authorList>
            <person name="Gibbons H.S."/>
            <person name="Broomall S.M."/>
            <person name="McNew L.A."/>
            <person name="Daligault H."/>
            <person name="Chapman C."/>
            <person name="Bruce D."/>
            <person name="Karavis M."/>
            <person name="Krepps M."/>
            <person name="McGregor P.A."/>
            <person name="Hong C."/>
            <person name="Park K.H."/>
            <person name="Akmal A."/>
            <person name="Feldman A."/>
            <person name="Lin J.S."/>
            <person name="Chang W.E."/>
            <person name="Higgs B.W."/>
            <person name="Demirev P."/>
            <person name="Lindquist J."/>
            <person name="Liem A."/>
            <person name="Fochler E."/>
            <person name="Read T.D."/>
            <person name="Tapia R."/>
            <person name="Johnson S."/>
            <person name="Bishop-Lilly K.A."/>
            <person name="Detter C."/>
            <person name="Han C."/>
            <person name="Sozhamannan S."/>
            <person name="Rosenzweig C.N."/>
            <person name="Skowronski E.W."/>
        </authorList>
    </citation>
    <scope>NUCLEOTIDE SEQUENCE [LARGE SCALE GENOMIC DNA]</scope>
    <source>
        <strain evidence="1 2">TPS4-2</strain>
    </source>
</reference>
<evidence type="ECO:0000313" key="1">
    <source>
        <dbReference type="EMBL" id="RUO68178.1"/>
    </source>
</evidence>